<evidence type="ECO:0000313" key="3">
    <source>
        <dbReference type="EMBL" id="MFD1365624.1"/>
    </source>
</evidence>
<evidence type="ECO:0008006" key="5">
    <source>
        <dbReference type="Google" id="ProtNLM"/>
    </source>
</evidence>
<proteinExistence type="predicted"/>
<dbReference type="EMBL" id="JBHTMK010000012">
    <property type="protein sequence ID" value="MFD1365624.1"/>
    <property type="molecule type" value="Genomic_DNA"/>
</dbReference>
<reference evidence="4" key="1">
    <citation type="journal article" date="2019" name="Int. J. Syst. Evol. Microbiol.">
        <title>The Global Catalogue of Microorganisms (GCM) 10K type strain sequencing project: providing services to taxonomists for standard genome sequencing and annotation.</title>
        <authorList>
            <consortium name="The Broad Institute Genomics Platform"/>
            <consortium name="The Broad Institute Genome Sequencing Center for Infectious Disease"/>
            <person name="Wu L."/>
            <person name="Ma J."/>
        </authorList>
    </citation>
    <scope>NUCLEOTIDE SEQUENCE [LARGE SCALE GENOMIC DNA]</scope>
    <source>
        <strain evidence="4">CCM 7526</strain>
    </source>
</reference>
<evidence type="ECO:0000256" key="1">
    <source>
        <dbReference type="SAM" id="MobiDB-lite"/>
    </source>
</evidence>
<protein>
    <recommendedName>
        <fullName evidence="5">Lipoprotein</fullName>
    </recommendedName>
</protein>
<evidence type="ECO:0000256" key="2">
    <source>
        <dbReference type="SAM" id="SignalP"/>
    </source>
</evidence>
<dbReference type="RefSeq" id="WP_317792843.1">
    <property type="nucleotide sequence ID" value="NZ_AP028461.1"/>
</dbReference>
<feature type="compositionally biased region" description="Low complexity" evidence="1">
    <location>
        <begin position="26"/>
        <end position="47"/>
    </location>
</feature>
<feature type="signal peptide" evidence="2">
    <location>
        <begin position="1"/>
        <end position="23"/>
    </location>
</feature>
<feature type="chain" id="PRO_5046675922" description="Lipoprotein" evidence="2">
    <location>
        <begin position="24"/>
        <end position="161"/>
    </location>
</feature>
<keyword evidence="2" id="KW-0732">Signal</keyword>
<keyword evidence="4" id="KW-1185">Reference proteome</keyword>
<accession>A0ABW4A4Y0</accession>
<comment type="caution">
    <text evidence="3">The sequence shown here is derived from an EMBL/GenBank/DDBJ whole genome shotgun (WGS) entry which is preliminary data.</text>
</comment>
<sequence>MITKRILTAALAGVFVLSLTACSEETPATTAQPTATAAAPEATVEATTPPPAAALSDKEICEAANKASESMKDAMTTIFQTTGDISAKDSAAILADMAKQLDKAATGSDTEVGKAVQLIASQATEAAAAKDPTAALDTAESEKSGKALNAACKKAGVTTKY</sequence>
<feature type="region of interest" description="Disordered" evidence="1">
    <location>
        <begin position="26"/>
        <end position="51"/>
    </location>
</feature>
<organism evidence="3 4">
    <name type="scientific">Actinoplanes sichuanensis</name>
    <dbReference type="NCBI Taxonomy" id="512349"/>
    <lineage>
        <taxon>Bacteria</taxon>
        <taxon>Bacillati</taxon>
        <taxon>Actinomycetota</taxon>
        <taxon>Actinomycetes</taxon>
        <taxon>Micromonosporales</taxon>
        <taxon>Micromonosporaceae</taxon>
        <taxon>Actinoplanes</taxon>
    </lineage>
</organism>
<dbReference type="Proteomes" id="UP001597183">
    <property type="component" value="Unassembled WGS sequence"/>
</dbReference>
<evidence type="ECO:0000313" key="4">
    <source>
        <dbReference type="Proteomes" id="UP001597183"/>
    </source>
</evidence>
<gene>
    <name evidence="3" type="ORF">ACFQ5G_09755</name>
</gene>
<name>A0ABW4A4Y0_9ACTN</name>
<dbReference type="PROSITE" id="PS51257">
    <property type="entry name" value="PROKAR_LIPOPROTEIN"/>
    <property type="match status" value="1"/>
</dbReference>